<feature type="region of interest" description="Disordered" evidence="2">
    <location>
        <begin position="411"/>
        <end position="448"/>
    </location>
</feature>
<accession>A0A8J2KUB9</accession>
<sequence>MDQNSSNERFSSPQKTPQTSTFEESSHSNPKSTITPDTFSEKEGSKQNSANFSDERKILHEEVKRKTLEHMTDILRKNTYFQFEDSMTEDFKVMLGDRLEKAVKEFLESNKDMTASHSNAEFLQQDEIISKILQKFDISKIKALGEISAKRDAPINTKNFLEGNQLDSLIQDNHPNIVDEKLDQLVEEKLSKLLQEDLGHLVEEKLPQIAQEKLGQLLKDNLSKIVQDVGKLVEEKLSDIVQEKLDKQLENKVSKLVNEKTAIIVDQHLKLLKEFEGINDRFNTIRKENLHFQANAESVDNTLTAIQNDFADVVTKINNMKDDNETNVQILKNRLEEIQNEHKSSNDYIKSVPEAIKNVKGDYSDVVTKLEKLESNMKTLNEIENNQKTVIADLIQKLQSSEATVQKLQLQLPSLEHPRRNQESGTKLPSTQNTSAAAKSTNSKPWNYKPKTKVFKTYASTVPKPLNGGLAKNVYPEHNNVAGNANGHHMKQGVNSGVPKLQQRGQVTTGKVTGSERQTLVSRNSTTKLVLEKKRSQFMFPNVKDRKTLLFEANNKPKSSETQLQQKVKSSTDSKSKLPRSISAYSVYNFK</sequence>
<evidence type="ECO:0000256" key="1">
    <source>
        <dbReference type="SAM" id="Coils"/>
    </source>
</evidence>
<proteinExistence type="predicted"/>
<gene>
    <name evidence="3" type="ORF">AFUS01_LOCUS29825</name>
</gene>
<evidence type="ECO:0000313" key="4">
    <source>
        <dbReference type="Proteomes" id="UP000708208"/>
    </source>
</evidence>
<keyword evidence="1" id="KW-0175">Coiled coil</keyword>
<name>A0A8J2KUB9_9HEXA</name>
<feature type="compositionally biased region" description="Polar residues" evidence="2">
    <location>
        <begin position="423"/>
        <end position="445"/>
    </location>
</feature>
<dbReference type="Proteomes" id="UP000708208">
    <property type="component" value="Unassembled WGS sequence"/>
</dbReference>
<protein>
    <submittedName>
        <fullName evidence="3">Uncharacterized protein</fullName>
    </submittedName>
</protein>
<feature type="compositionally biased region" description="Polar residues" evidence="2">
    <location>
        <begin position="1"/>
        <end position="38"/>
    </location>
</feature>
<organism evidence="3 4">
    <name type="scientific">Allacma fusca</name>
    <dbReference type="NCBI Taxonomy" id="39272"/>
    <lineage>
        <taxon>Eukaryota</taxon>
        <taxon>Metazoa</taxon>
        <taxon>Ecdysozoa</taxon>
        <taxon>Arthropoda</taxon>
        <taxon>Hexapoda</taxon>
        <taxon>Collembola</taxon>
        <taxon>Symphypleona</taxon>
        <taxon>Sminthuridae</taxon>
        <taxon>Allacma</taxon>
    </lineage>
</organism>
<comment type="caution">
    <text evidence="3">The sequence shown here is derived from an EMBL/GenBank/DDBJ whole genome shotgun (WGS) entry which is preliminary data.</text>
</comment>
<evidence type="ECO:0000313" key="3">
    <source>
        <dbReference type="EMBL" id="CAG7819369.1"/>
    </source>
</evidence>
<evidence type="ECO:0000256" key="2">
    <source>
        <dbReference type="SAM" id="MobiDB-lite"/>
    </source>
</evidence>
<dbReference type="EMBL" id="CAJVCH010448183">
    <property type="protein sequence ID" value="CAG7819369.1"/>
    <property type="molecule type" value="Genomic_DNA"/>
</dbReference>
<feature type="coiled-coil region" evidence="1">
    <location>
        <begin position="321"/>
        <end position="411"/>
    </location>
</feature>
<feature type="compositionally biased region" description="Polar residues" evidence="2">
    <location>
        <begin position="556"/>
        <end position="569"/>
    </location>
</feature>
<feature type="region of interest" description="Disordered" evidence="2">
    <location>
        <begin position="1"/>
        <end position="54"/>
    </location>
</feature>
<feature type="region of interest" description="Disordered" evidence="2">
    <location>
        <begin position="554"/>
        <end position="578"/>
    </location>
</feature>
<keyword evidence="4" id="KW-1185">Reference proteome</keyword>
<reference evidence="3" key="1">
    <citation type="submission" date="2021-06" db="EMBL/GenBank/DDBJ databases">
        <authorList>
            <person name="Hodson N. C."/>
            <person name="Mongue J. A."/>
            <person name="Jaron S. K."/>
        </authorList>
    </citation>
    <scope>NUCLEOTIDE SEQUENCE</scope>
</reference>
<dbReference type="AlphaFoldDB" id="A0A8J2KUB9"/>